<name>A0A7S4G5W2_9EUGL</name>
<proteinExistence type="predicted"/>
<feature type="region of interest" description="Disordered" evidence="2">
    <location>
        <begin position="513"/>
        <end position="546"/>
    </location>
</feature>
<organism evidence="3">
    <name type="scientific">Eutreptiella gymnastica</name>
    <dbReference type="NCBI Taxonomy" id="73025"/>
    <lineage>
        <taxon>Eukaryota</taxon>
        <taxon>Discoba</taxon>
        <taxon>Euglenozoa</taxon>
        <taxon>Euglenida</taxon>
        <taxon>Spirocuta</taxon>
        <taxon>Euglenophyceae</taxon>
        <taxon>Eutreptiales</taxon>
        <taxon>Eutreptiaceae</taxon>
        <taxon>Eutreptiella</taxon>
    </lineage>
</organism>
<keyword evidence="1" id="KW-0175">Coiled coil</keyword>
<protein>
    <submittedName>
        <fullName evidence="3">Uncharacterized protein</fullName>
    </submittedName>
</protein>
<gene>
    <name evidence="3" type="ORF">EGYM00163_LOCUS37592</name>
</gene>
<evidence type="ECO:0000313" key="3">
    <source>
        <dbReference type="EMBL" id="CAE0826336.1"/>
    </source>
</evidence>
<evidence type="ECO:0000256" key="2">
    <source>
        <dbReference type="SAM" id="MobiDB-lite"/>
    </source>
</evidence>
<dbReference type="EMBL" id="HBJA01108879">
    <property type="protein sequence ID" value="CAE0826336.1"/>
    <property type="molecule type" value="Transcribed_RNA"/>
</dbReference>
<feature type="coiled-coil region" evidence="1">
    <location>
        <begin position="83"/>
        <end position="117"/>
    </location>
</feature>
<reference evidence="3" key="1">
    <citation type="submission" date="2021-01" db="EMBL/GenBank/DDBJ databases">
        <authorList>
            <person name="Corre E."/>
            <person name="Pelletier E."/>
            <person name="Niang G."/>
            <person name="Scheremetjew M."/>
            <person name="Finn R."/>
            <person name="Kale V."/>
            <person name="Holt S."/>
            <person name="Cochrane G."/>
            <person name="Meng A."/>
            <person name="Brown T."/>
            <person name="Cohen L."/>
        </authorList>
    </citation>
    <scope>NUCLEOTIDE SEQUENCE</scope>
    <source>
        <strain evidence="3">CCMP1594</strain>
    </source>
</reference>
<feature type="compositionally biased region" description="Basic and acidic residues" evidence="2">
    <location>
        <begin position="513"/>
        <end position="539"/>
    </location>
</feature>
<evidence type="ECO:0000256" key="1">
    <source>
        <dbReference type="SAM" id="Coils"/>
    </source>
</evidence>
<sequence length="572" mass="65100">MAQHGKNADLIDVDQILSQAQGGDPTVQRMLNDIFQHAEDLNQQHVALKQKEQEFAKREAFLKTKEEELNKREALNAGQSRQAAAVTKQMAEMKTATKQKEEELNEQQALLKTKGEEWSRRHAALTQKEEAFAKQQALLKMEGEELNKRHVALKQKEEELNKRQLLDKTKAQELSQQQALLQKTKGDLNKRQALLLLVEETNKREALHAEQGRQAVAFTKQMGKEEAAAKKLEEGAAAQQGAAARPSIITVLTPALDALRKFDDDTVGPLRITIQALGKRCDELIFGLQRLKQVEEVAPELSSNPFTSLTAAESDHSKRQRELQKDIDDLQYKDDYEPLVIDRMIQDQLRAYKAFNVNQEKAIKEASELAKKVNPTACDPLTASIRHLVDQCKGLSTDMEKLLHEAHKVCDGHRQSCKQQGQQFVKEQHHISKNSMDKWTTALASYIQQREKVLESDKARLAEKRGQAEKCENIDDSLTEIRKEIRCYLQKVEDGEQVIGKWKKEHEVIANLRDAVDASRRGQKRPRPDTDPSDEDKYGGQRKARRSWSPWGVLPWVRGVTKVEHPKDPTPV</sequence>
<dbReference type="AlphaFoldDB" id="A0A7S4G5W2"/>
<accession>A0A7S4G5W2</accession>